<sequence length="98" mass="10477">MECYINSNPSNFLSTSLTSGIIITPSIVKAKMYVAVCPRYSSVLSATIIESSEPGRNLNVEKPLSGFNLPISITLMSTKFSSAVNKTLQLSVSSLVST</sequence>
<dbReference type="AlphaFoldDB" id="A0A154P5S2"/>
<organism evidence="1 2">
    <name type="scientific">Dufourea novaeangliae</name>
    <name type="common">Sweat bee</name>
    <dbReference type="NCBI Taxonomy" id="178035"/>
    <lineage>
        <taxon>Eukaryota</taxon>
        <taxon>Metazoa</taxon>
        <taxon>Ecdysozoa</taxon>
        <taxon>Arthropoda</taxon>
        <taxon>Hexapoda</taxon>
        <taxon>Insecta</taxon>
        <taxon>Pterygota</taxon>
        <taxon>Neoptera</taxon>
        <taxon>Endopterygota</taxon>
        <taxon>Hymenoptera</taxon>
        <taxon>Apocrita</taxon>
        <taxon>Aculeata</taxon>
        <taxon>Apoidea</taxon>
        <taxon>Anthophila</taxon>
        <taxon>Halictidae</taxon>
        <taxon>Rophitinae</taxon>
        <taxon>Dufourea</taxon>
    </lineage>
</organism>
<name>A0A154P5S2_DUFNO</name>
<keyword evidence="2" id="KW-1185">Reference proteome</keyword>
<reference evidence="1 2" key="1">
    <citation type="submission" date="2015-07" db="EMBL/GenBank/DDBJ databases">
        <title>The genome of Dufourea novaeangliae.</title>
        <authorList>
            <person name="Pan H."/>
            <person name="Kapheim K."/>
        </authorList>
    </citation>
    <scope>NUCLEOTIDE SEQUENCE [LARGE SCALE GENOMIC DNA]</scope>
    <source>
        <strain evidence="1">0120121106</strain>
        <tissue evidence="1">Whole body</tissue>
    </source>
</reference>
<evidence type="ECO:0000313" key="1">
    <source>
        <dbReference type="EMBL" id="KZC07276.1"/>
    </source>
</evidence>
<protein>
    <submittedName>
        <fullName evidence="1">Uncharacterized protein</fullName>
    </submittedName>
</protein>
<dbReference type="Proteomes" id="UP000076502">
    <property type="component" value="Unassembled WGS sequence"/>
</dbReference>
<proteinExistence type="predicted"/>
<accession>A0A154P5S2</accession>
<dbReference type="EMBL" id="KQ434823">
    <property type="protein sequence ID" value="KZC07276.1"/>
    <property type="molecule type" value="Genomic_DNA"/>
</dbReference>
<gene>
    <name evidence="1" type="ORF">WN55_07687</name>
</gene>
<evidence type="ECO:0000313" key="2">
    <source>
        <dbReference type="Proteomes" id="UP000076502"/>
    </source>
</evidence>